<evidence type="ECO:0000256" key="1">
    <source>
        <dbReference type="SAM" id="MobiDB-lite"/>
    </source>
</evidence>
<dbReference type="Proteomes" id="UP000050525">
    <property type="component" value="Unassembled WGS sequence"/>
</dbReference>
<evidence type="ECO:0000313" key="2">
    <source>
        <dbReference type="EMBL" id="KYO22183.1"/>
    </source>
</evidence>
<accession>A0A151MCE1</accession>
<feature type="compositionally biased region" description="Basic and acidic residues" evidence="1">
    <location>
        <begin position="69"/>
        <end position="79"/>
    </location>
</feature>
<gene>
    <name evidence="2" type="ORF">Y1Q_0000769</name>
</gene>
<feature type="compositionally biased region" description="Basic residues" evidence="1">
    <location>
        <begin position="50"/>
        <end position="68"/>
    </location>
</feature>
<feature type="region of interest" description="Disordered" evidence="1">
    <location>
        <begin position="29"/>
        <end position="79"/>
    </location>
</feature>
<reference evidence="2 3" key="1">
    <citation type="journal article" date="2012" name="Genome Biol.">
        <title>Sequencing three crocodilian genomes to illuminate the evolution of archosaurs and amniotes.</title>
        <authorList>
            <person name="St John J.A."/>
            <person name="Braun E.L."/>
            <person name="Isberg S.R."/>
            <person name="Miles L.G."/>
            <person name="Chong A.Y."/>
            <person name="Gongora J."/>
            <person name="Dalzell P."/>
            <person name="Moran C."/>
            <person name="Bed'hom B."/>
            <person name="Abzhanov A."/>
            <person name="Burgess S.C."/>
            <person name="Cooksey A.M."/>
            <person name="Castoe T.A."/>
            <person name="Crawford N.G."/>
            <person name="Densmore L.D."/>
            <person name="Drew J.C."/>
            <person name="Edwards S.V."/>
            <person name="Faircloth B.C."/>
            <person name="Fujita M.K."/>
            <person name="Greenwold M.J."/>
            <person name="Hoffmann F.G."/>
            <person name="Howard J.M."/>
            <person name="Iguchi T."/>
            <person name="Janes D.E."/>
            <person name="Khan S.Y."/>
            <person name="Kohno S."/>
            <person name="de Koning A.J."/>
            <person name="Lance S.L."/>
            <person name="McCarthy F.M."/>
            <person name="McCormack J.E."/>
            <person name="Merchant M.E."/>
            <person name="Peterson D.G."/>
            <person name="Pollock D.D."/>
            <person name="Pourmand N."/>
            <person name="Raney B.J."/>
            <person name="Roessler K.A."/>
            <person name="Sanford J.R."/>
            <person name="Sawyer R.H."/>
            <person name="Schmidt C.J."/>
            <person name="Triplett E.W."/>
            <person name="Tuberville T.D."/>
            <person name="Venegas-Anaya M."/>
            <person name="Howard J.T."/>
            <person name="Jarvis E.D."/>
            <person name="Guillette L.J.Jr."/>
            <person name="Glenn T.C."/>
            <person name="Green R.E."/>
            <person name="Ray D.A."/>
        </authorList>
    </citation>
    <scope>NUCLEOTIDE SEQUENCE [LARGE SCALE GENOMIC DNA]</scope>
    <source>
        <strain evidence="2">KSC_2009_1</strain>
    </source>
</reference>
<proteinExistence type="predicted"/>
<sequence length="79" mass="9189">MVILLSQSLQQKGSPRASYVFEESLRTMPLRATQRRTSQPPVLQTDRSRERARKKRRKRKPAAKWTKAAKREREGALLA</sequence>
<evidence type="ECO:0000313" key="3">
    <source>
        <dbReference type="Proteomes" id="UP000050525"/>
    </source>
</evidence>
<keyword evidence="3" id="KW-1185">Reference proteome</keyword>
<dbReference type="EMBL" id="AKHW03006283">
    <property type="protein sequence ID" value="KYO22183.1"/>
    <property type="molecule type" value="Genomic_DNA"/>
</dbReference>
<name>A0A151MCE1_ALLMI</name>
<comment type="caution">
    <text evidence="2">The sequence shown here is derived from an EMBL/GenBank/DDBJ whole genome shotgun (WGS) entry which is preliminary data.</text>
</comment>
<organism evidence="2 3">
    <name type="scientific">Alligator mississippiensis</name>
    <name type="common">American alligator</name>
    <dbReference type="NCBI Taxonomy" id="8496"/>
    <lineage>
        <taxon>Eukaryota</taxon>
        <taxon>Metazoa</taxon>
        <taxon>Chordata</taxon>
        <taxon>Craniata</taxon>
        <taxon>Vertebrata</taxon>
        <taxon>Euteleostomi</taxon>
        <taxon>Archelosauria</taxon>
        <taxon>Archosauria</taxon>
        <taxon>Crocodylia</taxon>
        <taxon>Alligatoridae</taxon>
        <taxon>Alligatorinae</taxon>
        <taxon>Alligator</taxon>
    </lineage>
</organism>
<protein>
    <submittedName>
        <fullName evidence="2">Uncharacterized protein</fullName>
    </submittedName>
</protein>
<dbReference type="AlphaFoldDB" id="A0A151MCE1"/>